<feature type="domain" description="GSCFA" evidence="2">
    <location>
        <begin position="2"/>
        <end position="268"/>
    </location>
</feature>
<reference evidence="3 4" key="1">
    <citation type="journal article" date="2014" name="Int. J. Syst. Evol. Microbiol.">
        <title>Celeribacter indicus sp. nov., a polycyclic aromatic hydrocarbon-degrading bacterium from deep-sea sediment and reclassification of Huaishuia halophila as Celeribacter halophilus comb. nov.</title>
        <authorList>
            <person name="Lai Q."/>
            <person name="Cao J."/>
            <person name="Yuan J."/>
            <person name="Li F."/>
            <person name="Shao Z."/>
        </authorList>
    </citation>
    <scope>NUCLEOTIDE SEQUENCE [LARGE SCALE GENOMIC DNA]</scope>
    <source>
        <strain evidence="3">P73</strain>
    </source>
</reference>
<organism evidence="3 4">
    <name type="scientific">Celeribacter indicus</name>
    <dbReference type="NCBI Taxonomy" id="1208324"/>
    <lineage>
        <taxon>Bacteria</taxon>
        <taxon>Pseudomonadati</taxon>
        <taxon>Pseudomonadota</taxon>
        <taxon>Alphaproteobacteria</taxon>
        <taxon>Rhodobacterales</taxon>
        <taxon>Roseobacteraceae</taxon>
        <taxon>Celeribacter</taxon>
    </lineage>
</organism>
<evidence type="ECO:0000313" key="3">
    <source>
        <dbReference type="EMBL" id="AJE46929.1"/>
    </source>
</evidence>
<evidence type="ECO:0000313" key="4">
    <source>
        <dbReference type="Proteomes" id="UP000031521"/>
    </source>
</evidence>
<evidence type="ECO:0000256" key="1">
    <source>
        <dbReference type="SAM" id="MobiDB-lite"/>
    </source>
</evidence>
<dbReference type="HOGENOM" id="CLU_049172_0_0_5"/>
<name>A0A0B5DV85_9RHOB</name>
<feature type="compositionally biased region" description="Low complexity" evidence="1">
    <location>
        <begin position="280"/>
        <end position="292"/>
    </location>
</feature>
<evidence type="ECO:0000259" key="2">
    <source>
        <dbReference type="Pfam" id="PF08885"/>
    </source>
</evidence>
<dbReference type="KEGG" id="cid:P73_2214"/>
<dbReference type="STRING" id="1208324.P73_2214"/>
<sequence length="313" mass="34543">MATAGSCFAQHIGRALRESGMTVLDAEPKPAGMTGEMARRYGYGLYSARYGNIYTARQMRELLEDALRGQVNRKLFYMRDGRHYDALRPGVEPEGCDTLEEAMEMRREHLAKVTALMQVSDVLVFTLGLTEGWVDRRARRVLALAPGVIAGRYRERRYGFVNFGYDAVMQDLAEIRRMLRLCNPRIRMLLTVSPVPLTATASGEHVLTASRYSKAVLRAAAGDFSAAHRNVDYFPSYELVTAAPSERAFEDNLRSVRKDMVARVMSAFLAAHGLSPAPAPAATGEAGETSAGDDGAGEETFTCEEALLEAFRK</sequence>
<proteinExistence type="predicted"/>
<dbReference type="AlphaFoldDB" id="A0A0B5DV85"/>
<feature type="region of interest" description="Disordered" evidence="1">
    <location>
        <begin position="278"/>
        <end position="297"/>
    </location>
</feature>
<keyword evidence="4" id="KW-1185">Reference proteome</keyword>
<gene>
    <name evidence="3" type="ORF">P73_2214</name>
</gene>
<dbReference type="Pfam" id="PF08885">
    <property type="entry name" value="GSCFA"/>
    <property type="match status" value="1"/>
</dbReference>
<dbReference type="EMBL" id="CP004393">
    <property type="protein sequence ID" value="AJE46929.1"/>
    <property type="molecule type" value="Genomic_DNA"/>
</dbReference>
<dbReference type="Proteomes" id="UP000031521">
    <property type="component" value="Chromosome"/>
</dbReference>
<dbReference type="InterPro" id="IPR014982">
    <property type="entry name" value="GSCFA"/>
</dbReference>
<accession>A0A0B5DV85</accession>
<protein>
    <recommendedName>
        <fullName evidence="2">GSCFA domain-containing protein</fullName>
    </recommendedName>
</protein>